<organism evidence="8 9">
    <name type="scientific">Aquibium carbonis</name>
    <dbReference type="NCBI Taxonomy" id="2495581"/>
    <lineage>
        <taxon>Bacteria</taxon>
        <taxon>Pseudomonadati</taxon>
        <taxon>Pseudomonadota</taxon>
        <taxon>Alphaproteobacteria</taxon>
        <taxon>Hyphomicrobiales</taxon>
        <taxon>Phyllobacteriaceae</taxon>
        <taxon>Aquibium</taxon>
    </lineage>
</organism>
<dbReference type="InterPro" id="IPR002173">
    <property type="entry name" value="Carboh/pur_kinase_PfkB_CS"/>
</dbReference>
<name>A0A3R9YF03_9HYPH</name>
<dbReference type="InterPro" id="IPR011611">
    <property type="entry name" value="PfkB_dom"/>
</dbReference>
<evidence type="ECO:0000313" key="8">
    <source>
        <dbReference type="EMBL" id="RST86095.1"/>
    </source>
</evidence>
<evidence type="ECO:0000259" key="7">
    <source>
        <dbReference type="Pfam" id="PF00294"/>
    </source>
</evidence>
<dbReference type="CDD" id="cd01164">
    <property type="entry name" value="FruK_PfkB_like"/>
    <property type="match status" value="1"/>
</dbReference>
<evidence type="ECO:0000256" key="6">
    <source>
        <dbReference type="PIRNR" id="PIRNR000535"/>
    </source>
</evidence>
<keyword evidence="9" id="KW-1185">Reference proteome</keyword>
<dbReference type="GO" id="GO:0005524">
    <property type="term" value="F:ATP binding"/>
    <property type="evidence" value="ECO:0007669"/>
    <property type="project" value="UniProtKB-KW"/>
</dbReference>
<dbReference type="SUPFAM" id="SSF53613">
    <property type="entry name" value="Ribokinase-like"/>
    <property type="match status" value="1"/>
</dbReference>
<keyword evidence="5" id="KW-0067">ATP-binding</keyword>
<dbReference type="PROSITE" id="PS00583">
    <property type="entry name" value="PFKB_KINASES_1"/>
    <property type="match status" value="1"/>
</dbReference>
<evidence type="ECO:0000256" key="4">
    <source>
        <dbReference type="ARBA" id="ARBA00022777"/>
    </source>
</evidence>
<dbReference type="GO" id="GO:0003872">
    <property type="term" value="F:6-phosphofructokinase activity"/>
    <property type="evidence" value="ECO:0007669"/>
    <property type="project" value="TreeGrafter"/>
</dbReference>
<comment type="similarity">
    <text evidence="1 6">Belongs to the carbohydrate kinase PfkB family.</text>
</comment>
<dbReference type="PANTHER" id="PTHR46566">
    <property type="entry name" value="1-PHOSPHOFRUCTOKINASE-RELATED"/>
    <property type="match status" value="1"/>
</dbReference>
<evidence type="ECO:0000313" key="9">
    <source>
        <dbReference type="Proteomes" id="UP000278398"/>
    </source>
</evidence>
<evidence type="ECO:0000256" key="3">
    <source>
        <dbReference type="ARBA" id="ARBA00022741"/>
    </source>
</evidence>
<dbReference type="PANTHER" id="PTHR46566:SF2">
    <property type="entry name" value="ATP-DEPENDENT 6-PHOSPHOFRUCTOKINASE ISOZYME 2"/>
    <property type="match status" value="1"/>
</dbReference>
<dbReference type="PIRSF" id="PIRSF000535">
    <property type="entry name" value="1PFK/6PFK/LacC"/>
    <property type="match status" value="1"/>
</dbReference>
<feature type="domain" description="Carbohydrate kinase PfkB" evidence="7">
    <location>
        <begin position="13"/>
        <end position="293"/>
    </location>
</feature>
<dbReference type="InterPro" id="IPR029056">
    <property type="entry name" value="Ribokinase-like"/>
</dbReference>
<dbReference type="EMBL" id="RWKW01000042">
    <property type="protein sequence ID" value="RST86095.1"/>
    <property type="molecule type" value="Genomic_DNA"/>
</dbReference>
<proteinExistence type="inferred from homology"/>
<keyword evidence="4 8" id="KW-0418">Kinase</keyword>
<dbReference type="NCBIfam" id="TIGR03168">
    <property type="entry name" value="1-PFK"/>
    <property type="match status" value="1"/>
</dbReference>
<reference evidence="8 9" key="1">
    <citation type="submission" date="2018-12" db="EMBL/GenBank/DDBJ databases">
        <title>Mesorhizobium carbonis sp. nov., isolated from coal mine water.</title>
        <authorList>
            <person name="Xin W."/>
            <person name="Xu Z."/>
            <person name="Xiang F."/>
            <person name="Zhang J."/>
            <person name="Xi L."/>
            <person name="Liu J."/>
        </authorList>
    </citation>
    <scope>NUCLEOTIDE SEQUENCE [LARGE SCALE GENOMIC DNA]</scope>
    <source>
        <strain evidence="8 9">B2.3</strain>
    </source>
</reference>
<evidence type="ECO:0000256" key="2">
    <source>
        <dbReference type="ARBA" id="ARBA00022679"/>
    </source>
</evidence>
<evidence type="ECO:0000256" key="5">
    <source>
        <dbReference type="ARBA" id="ARBA00022840"/>
    </source>
</evidence>
<dbReference type="RefSeq" id="WP_126700251.1">
    <property type="nucleotide sequence ID" value="NZ_RWKW01000042.1"/>
</dbReference>
<dbReference type="InterPro" id="IPR017583">
    <property type="entry name" value="Tagatose/fructose_Pkinase"/>
</dbReference>
<keyword evidence="3" id="KW-0547">Nucleotide-binding</keyword>
<accession>A0A3R9YF03</accession>
<sequence length="308" mass="32104">MAKVLTITLNPTVDVSGDAEVIRPVRKVRTTHGRFDPGGGGINVARVTAKLGRAVEAVYLAGGEVGQMLDRLLAEQGVATRRIAIDGQTRLGFIVHETSTGLEYRFVPEGPAVPAARLEDVLAVVADHDSDYVVGSGSLPAGAPEDFYARAAQAATRRGARFVLDTSGPALKATLERTRVFLAKPSLSELEHFAGRRLAPDDAAGVASDIVSRGGAEFIAVTLGADGAILAGRDGVTRLPTIPVRVRSAVGAGDSFLAGMVWALMEGQDAIEAFRFGIAAGAAAAMTPGTELCRIDDIGALLPRLARR</sequence>
<protein>
    <recommendedName>
        <fullName evidence="6">Phosphofructokinase</fullName>
    </recommendedName>
</protein>
<gene>
    <name evidence="8" type="ORF">EJC49_12410</name>
</gene>
<dbReference type="GO" id="GO:0005829">
    <property type="term" value="C:cytosol"/>
    <property type="evidence" value="ECO:0007669"/>
    <property type="project" value="TreeGrafter"/>
</dbReference>
<dbReference type="Proteomes" id="UP000278398">
    <property type="component" value="Unassembled WGS sequence"/>
</dbReference>
<dbReference type="Gene3D" id="3.40.1190.20">
    <property type="match status" value="1"/>
</dbReference>
<comment type="caution">
    <text evidence="8">The sequence shown here is derived from an EMBL/GenBank/DDBJ whole genome shotgun (WGS) entry which is preliminary data.</text>
</comment>
<dbReference type="Pfam" id="PF00294">
    <property type="entry name" value="PfkB"/>
    <property type="match status" value="1"/>
</dbReference>
<dbReference type="OrthoDB" id="9801219at2"/>
<dbReference type="AlphaFoldDB" id="A0A3R9YF03"/>
<keyword evidence="2 6" id="KW-0808">Transferase</keyword>
<evidence type="ECO:0000256" key="1">
    <source>
        <dbReference type="ARBA" id="ARBA00010688"/>
    </source>
</evidence>